<organism evidence="2 3">
    <name type="scientific">Flavobacterium magnum</name>
    <dbReference type="NCBI Taxonomy" id="2162713"/>
    <lineage>
        <taxon>Bacteria</taxon>
        <taxon>Pseudomonadati</taxon>
        <taxon>Bacteroidota</taxon>
        <taxon>Flavobacteriia</taxon>
        <taxon>Flavobacteriales</taxon>
        <taxon>Flavobacteriaceae</taxon>
        <taxon>Flavobacterium</taxon>
    </lineage>
</organism>
<dbReference type="AlphaFoldDB" id="A0A2S0RHK0"/>
<evidence type="ECO:0000313" key="2">
    <source>
        <dbReference type="EMBL" id="AWA31154.1"/>
    </source>
</evidence>
<reference evidence="2 3" key="1">
    <citation type="submission" date="2018-04" db="EMBL/GenBank/DDBJ databases">
        <title>Genome sequencing of Flavobacterium sp. HYN0048.</title>
        <authorList>
            <person name="Yi H."/>
            <person name="Baek C."/>
        </authorList>
    </citation>
    <scope>NUCLEOTIDE SEQUENCE [LARGE SCALE GENOMIC DNA]</scope>
    <source>
        <strain evidence="2 3">HYN0048</strain>
    </source>
</reference>
<evidence type="ECO:0000313" key="3">
    <source>
        <dbReference type="Proteomes" id="UP000244193"/>
    </source>
</evidence>
<gene>
    <name evidence="2" type="ORF">HYN48_14215</name>
</gene>
<feature type="signal peptide" evidence="1">
    <location>
        <begin position="1"/>
        <end position="20"/>
    </location>
</feature>
<dbReference type="EMBL" id="CP028811">
    <property type="protein sequence ID" value="AWA31154.1"/>
    <property type="molecule type" value="Genomic_DNA"/>
</dbReference>
<evidence type="ECO:0008006" key="4">
    <source>
        <dbReference type="Google" id="ProtNLM"/>
    </source>
</evidence>
<proteinExistence type="predicted"/>
<feature type="chain" id="PRO_5015715394" description="Lipoprotein" evidence="1">
    <location>
        <begin position="21"/>
        <end position="140"/>
    </location>
</feature>
<dbReference type="OrthoDB" id="1445386at2"/>
<dbReference type="KEGG" id="fmg:HYN48_14215"/>
<accession>A0A2S0RHK0</accession>
<evidence type="ECO:0000256" key="1">
    <source>
        <dbReference type="SAM" id="SignalP"/>
    </source>
</evidence>
<dbReference type="Proteomes" id="UP000244193">
    <property type="component" value="Chromosome"/>
</dbReference>
<dbReference type="RefSeq" id="WP_108372866.1">
    <property type="nucleotide sequence ID" value="NZ_CP028811.1"/>
</dbReference>
<keyword evidence="1" id="KW-0732">Signal</keyword>
<protein>
    <recommendedName>
        <fullName evidence="4">Lipoprotein</fullName>
    </recommendedName>
</protein>
<name>A0A2S0RHK0_9FLAO</name>
<keyword evidence="3" id="KW-1185">Reference proteome</keyword>
<dbReference type="PROSITE" id="PS51257">
    <property type="entry name" value="PROKAR_LIPOPROTEIN"/>
    <property type="match status" value="1"/>
</dbReference>
<sequence>MKKYILLSTLALFISCRKTAEENAIEFQPNKNLIDFKITHGLNEDEVYKLNDDQLQYLNSEKFNPKTDTIMYKKNELYISYLTFMTSGPEYRGDFKIKGDSLLLEIIPFADYALTEQMADRIVFKIANNENKKFKIKKGI</sequence>